<dbReference type="InterPro" id="IPR016169">
    <property type="entry name" value="FAD-bd_PCMH_sub2"/>
</dbReference>
<proteinExistence type="inferred from homology"/>
<dbReference type="Gene3D" id="3.30.70.2740">
    <property type="match status" value="1"/>
</dbReference>
<dbReference type="Pfam" id="PF02913">
    <property type="entry name" value="FAD-oxidase_C"/>
    <property type="match status" value="1"/>
</dbReference>
<dbReference type="PANTHER" id="PTHR42934:SF3">
    <property type="entry name" value="D-LACTATE DEHYDROGENASE"/>
    <property type="match status" value="1"/>
</dbReference>
<dbReference type="GO" id="GO:0016491">
    <property type="term" value="F:oxidoreductase activity"/>
    <property type="evidence" value="ECO:0007669"/>
    <property type="project" value="UniProtKB-KW"/>
</dbReference>
<accession>A0A250JBV5</accession>
<evidence type="ECO:0000256" key="5">
    <source>
        <dbReference type="ARBA" id="ARBA00023002"/>
    </source>
</evidence>
<organism evidence="7 8">
    <name type="scientific">Cystobacter fuscus</name>
    <dbReference type="NCBI Taxonomy" id="43"/>
    <lineage>
        <taxon>Bacteria</taxon>
        <taxon>Pseudomonadati</taxon>
        <taxon>Myxococcota</taxon>
        <taxon>Myxococcia</taxon>
        <taxon>Myxococcales</taxon>
        <taxon>Cystobacterineae</taxon>
        <taxon>Archangiaceae</taxon>
        <taxon>Cystobacter</taxon>
    </lineage>
</organism>
<sequence>MSLPAERTFPRPDPALMERAHAALVAVLSGGQVRRDAPTLERYARDESDSGVYPPDLVVFPEDTVQVSAVFRTCQSLGVPFTPCGARSGKSGGSLPLRGGVAVSLERMNRILSVSVEDMTAVAQPGVITGDFMKAVEAQGLFYPPDPNSWEFCTLGGNVAENAGGPRALKYGVTRDYVIGLEWVLPSGEVLRVGRRTLKGVAGYDLVGLFVGSEGTLGVATEITVQLVPRPRYVKTALVVFDSVYAAARAITTVLKEGILPRTLELLDDTALHAVRHRGFPFPEGAGAAVIAEVDGNVEEGLFAELTWLGEICEREGAREVLVAQDESQRERLWTARRLVSPALRALRPHKISEDIAVPRSRIPDIIRALKDMGEELGLLVATYGHAGDGNLHANLLYDGPHQRALVEKGIQRMLEITVAMGGTITGEHGVGHAKREYLAMEQSEGVLSLQRRLKEFFDPSGLLNPEKIFPAPRRP</sequence>
<dbReference type="SUPFAM" id="SSF56176">
    <property type="entry name" value="FAD-binding/transporter-associated domain-like"/>
    <property type="match status" value="1"/>
</dbReference>
<evidence type="ECO:0000256" key="4">
    <source>
        <dbReference type="ARBA" id="ARBA00022827"/>
    </source>
</evidence>
<dbReference type="Gene3D" id="1.10.45.10">
    <property type="entry name" value="Vanillyl-alcohol Oxidase, Chain A, domain 4"/>
    <property type="match status" value="1"/>
</dbReference>
<evidence type="ECO:0000259" key="6">
    <source>
        <dbReference type="PROSITE" id="PS51387"/>
    </source>
</evidence>
<gene>
    <name evidence="7" type="ORF">CYFUS_006545</name>
</gene>
<protein>
    <submittedName>
        <fullName evidence="7">Lactate dehydrogenase</fullName>
    </submittedName>
</protein>
<dbReference type="PANTHER" id="PTHR42934">
    <property type="entry name" value="GLYCOLATE OXIDASE SUBUNIT GLCD"/>
    <property type="match status" value="1"/>
</dbReference>
<dbReference type="Gene3D" id="3.30.43.10">
    <property type="entry name" value="Uridine Diphospho-n-acetylenolpyruvylglucosamine Reductase, domain 2"/>
    <property type="match status" value="1"/>
</dbReference>
<dbReference type="Proteomes" id="UP000217257">
    <property type="component" value="Chromosome"/>
</dbReference>
<dbReference type="InterPro" id="IPR016166">
    <property type="entry name" value="FAD-bd_PCMH"/>
</dbReference>
<dbReference type="GO" id="GO:0071949">
    <property type="term" value="F:FAD binding"/>
    <property type="evidence" value="ECO:0007669"/>
    <property type="project" value="InterPro"/>
</dbReference>
<dbReference type="EMBL" id="CP022098">
    <property type="protein sequence ID" value="ATB41083.1"/>
    <property type="molecule type" value="Genomic_DNA"/>
</dbReference>
<dbReference type="InterPro" id="IPR016164">
    <property type="entry name" value="FAD-linked_Oxase-like_C"/>
</dbReference>
<evidence type="ECO:0000256" key="3">
    <source>
        <dbReference type="ARBA" id="ARBA00022630"/>
    </source>
</evidence>
<keyword evidence="4" id="KW-0274">FAD</keyword>
<dbReference type="FunFam" id="3.30.70.2740:FF:000001">
    <property type="entry name" value="D-lactate dehydrogenase mitochondrial"/>
    <property type="match status" value="1"/>
</dbReference>
<feature type="domain" description="FAD-binding PCMH-type" evidence="6">
    <location>
        <begin position="51"/>
        <end position="230"/>
    </location>
</feature>
<name>A0A250JBV5_9BACT</name>
<dbReference type="PROSITE" id="PS51387">
    <property type="entry name" value="FAD_PCMH"/>
    <property type="match status" value="1"/>
</dbReference>
<dbReference type="InterPro" id="IPR006094">
    <property type="entry name" value="Oxid_FAD_bind_N"/>
</dbReference>
<dbReference type="InterPro" id="IPR051914">
    <property type="entry name" value="FAD-linked_OxidoTrans_Type4"/>
</dbReference>
<keyword evidence="5" id="KW-0560">Oxidoreductase</keyword>
<dbReference type="FunFam" id="1.10.45.10:FF:000001">
    <property type="entry name" value="D-lactate dehydrogenase mitochondrial"/>
    <property type="match status" value="1"/>
</dbReference>
<evidence type="ECO:0000256" key="2">
    <source>
        <dbReference type="ARBA" id="ARBA00008000"/>
    </source>
</evidence>
<evidence type="ECO:0000313" key="8">
    <source>
        <dbReference type="Proteomes" id="UP000217257"/>
    </source>
</evidence>
<dbReference type="InterPro" id="IPR016167">
    <property type="entry name" value="FAD-bd_PCMH_sub1"/>
</dbReference>
<dbReference type="Gene3D" id="3.30.465.10">
    <property type="match status" value="1"/>
</dbReference>
<evidence type="ECO:0000256" key="1">
    <source>
        <dbReference type="ARBA" id="ARBA00001974"/>
    </source>
</evidence>
<dbReference type="RefSeq" id="WP_095988859.1">
    <property type="nucleotide sequence ID" value="NZ_CP022098.1"/>
</dbReference>
<dbReference type="KEGG" id="cfus:CYFUS_006545"/>
<dbReference type="InterPro" id="IPR004113">
    <property type="entry name" value="FAD-bd_oxidored_4_C"/>
</dbReference>
<dbReference type="InterPro" id="IPR036318">
    <property type="entry name" value="FAD-bd_PCMH-like_sf"/>
</dbReference>
<dbReference type="InterPro" id="IPR016171">
    <property type="entry name" value="Vanillyl_alc_oxidase_C-sub2"/>
</dbReference>
<comment type="cofactor">
    <cofactor evidence="1">
        <name>FAD</name>
        <dbReference type="ChEBI" id="CHEBI:57692"/>
    </cofactor>
</comment>
<dbReference type="Pfam" id="PF01565">
    <property type="entry name" value="FAD_binding_4"/>
    <property type="match status" value="1"/>
</dbReference>
<dbReference type="Gene3D" id="3.30.70.2190">
    <property type="match status" value="1"/>
</dbReference>
<dbReference type="SUPFAM" id="SSF55103">
    <property type="entry name" value="FAD-linked oxidases, C-terminal domain"/>
    <property type="match status" value="1"/>
</dbReference>
<keyword evidence="3" id="KW-0285">Flavoprotein</keyword>
<dbReference type="AlphaFoldDB" id="A0A250JBV5"/>
<reference evidence="7 8" key="1">
    <citation type="submission" date="2017-06" db="EMBL/GenBank/DDBJ databases">
        <title>Sequencing and comparative analysis of myxobacterial genomes.</title>
        <authorList>
            <person name="Rupp O."/>
            <person name="Goesmann A."/>
            <person name="Sogaard-Andersen L."/>
        </authorList>
    </citation>
    <scope>NUCLEOTIDE SEQUENCE [LARGE SCALE GENOMIC DNA]</scope>
    <source>
        <strain evidence="7 8">DSM 52655</strain>
    </source>
</reference>
<comment type="similarity">
    <text evidence="2">Belongs to the FAD-binding oxidoreductase/transferase type 4 family.</text>
</comment>
<evidence type="ECO:0000313" key="7">
    <source>
        <dbReference type="EMBL" id="ATB41083.1"/>
    </source>
</evidence>